<feature type="signal peptide" evidence="2">
    <location>
        <begin position="1"/>
        <end position="24"/>
    </location>
</feature>
<evidence type="ECO:0000256" key="2">
    <source>
        <dbReference type="SAM" id="SignalP"/>
    </source>
</evidence>
<dbReference type="Proteomes" id="UP000320762">
    <property type="component" value="Unassembled WGS sequence"/>
</dbReference>
<evidence type="ECO:0008006" key="5">
    <source>
        <dbReference type="Google" id="ProtNLM"/>
    </source>
</evidence>
<dbReference type="PROSITE" id="PS51257">
    <property type="entry name" value="PROKAR_LIPOPROTEIN"/>
    <property type="match status" value="1"/>
</dbReference>
<reference evidence="3 4" key="1">
    <citation type="journal article" date="2019" name="New Phytol.">
        <title>Comparative genomics reveals unique wood-decay strategies and fruiting body development in the Schizophyllaceae.</title>
        <authorList>
            <person name="Almasi E."/>
            <person name="Sahu N."/>
            <person name="Krizsan K."/>
            <person name="Balint B."/>
            <person name="Kovacs G.M."/>
            <person name="Kiss B."/>
            <person name="Cseklye J."/>
            <person name="Drula E."/>
            <person name="Henrissat B."/>
            <person name="Nagy I."/>
            <person name="Chovatia M."/>
            <person name="Adam C."/>
            <person name="LaButti K."/>
            <person name="Lipzen A."/>
            <person name="Riley R."/>
            <person name="Grigoriev I.V."/>
            <person name="Nagy L.G."/>
        </authorList>
    </citation>
    <scope>NUCLEOTIDE SEQUENCE [LARGE SCALE GENOMIC DNA]</scope>
    <source>
        <strain evidence="3 4">NL-1724</strain>
    </source>
</reference>
<proteinExistence type="predicted"/>
<dbReference type="EMBL" id="VDMD01000001">
    <property type="protein sequence ID" value="TRM69228.1"/>
    <property type="molecule type" value="Genomic_DNA"/>
</dbReference>
<protein>
    <recommendedName>
        <fullName evidence="5">Secreted protein</fullName>
    </recommendedName>
</protein>
<sequence>MAYRRIHTSGISLLSLILVLPVLSLGCFCEAQQPMTRSLRLLLVVRCSFDLRAPLGSPSTQRRLSVPQKLGFIEPQVPRRPSPAQSPGSDDLPGYPTQPILMAFRALFGRIDSDIFYSNWLAILTAIHWGDRGFSLT</sequence>
<organism evidence="3 4">
    <name type="scientific">Schizophyllum amplum</name>
    <dbReference type="NCBI Taxonomy" id="97359"/>
    <lineage>
        <taxon>Eukaryota</taxon>
        <taxon>Fungi</taxon>
        <taxon>Dikarya</taxon>
        <taxon>Basidiomycota</taxon>
        <taxon>Agaricomycotina</taxon>
        <taxon>Agaricomycetes</taxon>
        <taxon>Agaricomycetidae</taxon>
        <taxon>Agaricales</taxon>
        <taxon>Schizophyllaceae</taxon>
        <taxon>Schizophyllum</taxon>
    </lineage>
</organism>
<gene>
    <name evidence="3" type="ORF">BD626DRAFT_8453</name>
</gene>
<feature type="chain" id="PRO_5022156057" description="Secreted protein" evidence="2">
    <location>
        <begin position="25"/>
        <end position="137"/>
    </location>
</feature>
<evidence type="ECO:0000313" key="4">
    <source>
        <dbReference type="Proteomes" id="UP000320762"/>
    </source>
</evidence>
<evidence type="ECO:0000313" key="3">
    <source>
        <dbReference type="EMBL" id="TRM69228.1"/>
    </source>
</evidence>
<name>A0A550CWT3_9AGAR</name>
<evidence type="ECO:0000256" key="1">
    <source>
        <dbReference type="SAM" id="MobiDB-lite"/>
    </source>
</evidence>
<keyword evidence="4" id="KW-1185">Reference proteome</keyword>
<accession>A0A550CWT3</accession>
<dbReference type="AlphaFoldDB" id="A0A550CWT3"/>
<keyword evidence="2" id="KW-0732">Signal</keyword>
<feature type="region of interest" description="Disordered" evidence="1">
    <location>
        <begin position="73"/>
        <end position="92"/>
    </location>
</feature>
<comment type="caution">
    <text evidence="3">The sequence shown here is derived from an EMBL/GenBank/DDBJ whole genome shotgun (WGS) entry which is preliminary data.</text>
</comment>